<proteinExistence type="predicted"/>
<organism evidence="2 3">
    <name type="scientific">Eragrostis curvula</name>
    <name type="common">weeping love grass</name>
    <dbReference type="NCBI Taxonomy" id="38414"/>
    <lineage>
        <taxon>Eukaryota</taxon>
        <taxon>Viridiplantae</taxon>
        <taxon>Streptophyta</taxon>
        <taxon>Embryophyta</taxon>
        <taxon>Tracheophyta</taxon>
        <taxon>Spermatophyta</taxon>
        <taxon>Magnoliopsida</taxon>
        <taxon>Liliopsida</taxon>
        <taxon>Poales</taxon>
        <taxon>Poaceae</taxon>
        <taxon>PACMAD clade</taxon>
        <taxon>Chloridoideae</taxon>
        <taxon>Eragrostideae</taxon>
        <taxon>Eragrostidinae</taxon>
        <taxon>Eragrostis</taxon>
    </lineage>
</organism>
<comment type="caution">
    <text evidence="2">The sequence shown here is derived from an EMBL/GenBank/DDBJ whole genome shotgun (WGS) entry which is preliminary data.</text>
</comment>
<reference evidence="2 3" key="1">
    <citation type="journal article" date="2019" name="Sci. Rep.">
        <title>A high-quality genome of Eragrostis curvula grass provides insights into Poaceae evolution and supports new strategies to enhance forage quality.</title>
        <authorList>
            <person name="Carballo J."/>
            <person name="Santos B.A.C.M."/>
            <person name="Zappacosta D."/>
            <person name="Garbus I."/>
            <person name="Selva J.P."/>
            <person name="Gallo C.A."/>
            <person name="Diaz A."/>
            <person name="Albertini E."/>
            <person name="Caccamo M."/>
            <person name="Echenique V."/>
        </authorList>
    </citation>
    <scope>NUCLEOTIDE SEQUENCE [LARGE SCALE GENOMIC DNA]</scope>
    <source>
        <strain evidence="3">cv. Victoria</strain>
        <tissue evidence="2">Leaf</tissue>
    </source>
</reference>
<keyword evidence="1" id="KW-0732">Signal</keyword>
<accession>A0A5J9V1A7</accession>
<dbReference type="Proteomes" id="UP000324897">
    <property type="component" value="Chromosome 1"/>
</dbReference>
<dbReference type="AlphaFoldDB" id="A0A5J9V1A7"/>
<dbReference type="EMBL" id="RWGY01000011">
    <property type="protein sequence ID" value="TVU29696.1"/>
    <property type="molecule type" value="Genomic_DNA"/>
</dbReference>
<evidence type="ECO:0000256" key="1">
    <source>
        <dbReference type="SAM" id="SignalP"/>
    </source>
</evidence>
<feature type="chain" id="PRO_5023943428" evidence="1">
    <location>
        <begin position="24"/>
        <end position="76"/>
    </location>
</feature>
<feature type="signal peptide" evidence="1">
    <location>
        <begin position="1"/>
        <end position="23"/>
    </location>
</feature>
<dbReference type="Gramene" id="TVU29696">
    <property type="protein sequence ID" value="TVU29696"/>
    <property type="gene ID" value="EJB05_21275"/>
</dbReference>
<keyword evidence="3" id="KW-1185">Reference proteome</keyword>
<feature type="non-terminal residue" evidence="2">
    <location>
        <position position="1"/>
    </location>
</feature>
<protein>
    <submittedName>
        <fullName evidence="2">Uncharacterized protein</fullName>
    </submittedName>
</protein>
<evidence type="ECO:0000313" key="2">
    <source>
        <dbReference type="EMBL" id="TVU29696.1"/>
    </source>
</evidence>
<gene>
    <name evidence="2" type="ORF">EJB05_21275</name>
</gene>
<name>A0A5J9V1A7_9POAL</name>
<sequence length="76" mass="8445">MHGFTISPCHLLLFLILHGTINNLFEYGKSRRFAGSVFKDAHRGHGAAARALRGSVLKKLFVISSDSRVLDTQSYL</sequence>
<evidence type="ECO:0000313" key="3">
    <source>
        <dbReference type="Proteomes" id="UP000324897"/>
    </source>
</evidence>